<keyword evidence="2" id="KW-1185">Reference proteome</keyword>
<sequence length="617" mass="72004">MDKILKDKGNFIEQMFIYKMLNKAEEVQNYFGIHEVVSGDFSQNRADKKYETHIEKLLEYPIKNRWNKELSHMSLQSFCTFLKKQNRNLRTEELDDRYYPFILEFESPKKKEGSDVLFEVAQYLQYLMNELSVNEKDFTIIINNSKSVYIMVNPKVFGLKPSKNVHRIYTEMYKKIKEELGLKFVDESVVNSSYRLIKTPGSYYKGGYVNYVSVDEFMHLMTGYLTRAKLTKKQRDIRKLMLPGIQSVPMTRLYDKSKKKVEKSLKEYKNKGIKVLNLPGTECTRECVKTLINMPIMDKGNRNNFLVSIALGLSEANYSENEIKEVLRRKAIEWKHDESLRSVENKYKSLKRNGTNFSCDKAKMLFEEEGLSLGCNVCKKAINSIYISRSIVESIYNNKGAVRHYRAYLELEKQNLFGRYFNIDEVGIKVATLKELAKKINGKLEKKQDLFKLTINRGKAIYRLPLDYIENAVDVLEQKIGKVLMLIVKAYSSNTYGAFISLGFSKISEYLSFKNERSVYKFLKELEKIGFLTKNKNGITLYYKSRKIVNLEEERENRKGKVKIIEGTKVVNGLQLKFEFEKIEAGTNLQGINFENYQFNRIDNNKEINRGSPPGKV</sequence>
<proteinExistence type="predicted"/>
<evidence type="ECO:0000313" key="1">
    <source>
        <dbReference type="EMBL" id="MBC5630494.1"/>
    </source>
</evidence>
<dbReference type="RefSeq" id="WP_186860796.1">
    <property type="nucleotide sequence ID" value="NZ_JACOOO010000040.1"/>
</dbReference>
<accession>A0ABR7DGF4</accession>
<dbReference type="Proteomes" id="UP000596929">
    <property type="component" value="Unassembled WGS sequence"/>
</dbReference>
<organism evidence="1 2">
    <name type="scientific">Clostridium hominis</name>
    <dbReference type="NCBI Taxonomy" id="2763036"/>
    <lineage>
        <taxon>Bacteria</taxon>
        <taxon>Bacillati</taxon>
        <taxon>Bacillota</taxon>
        <taxon>Clostridia</taxon>
        <taxon>Eubacteriales</taxon>
        <taxon>Clostridiaceae</taxon>
        <taxon>Clostridium</taxon>
    </lineage>
</organism>
<reference evidence="1 2" key="1">
    <citation type="submission" date="2020-08" db="EMBL/GenBank/DDBJ databases">
        <title>Genome public.</title>
        <authorList>
            <person name="Liu C."/>
            <person name="Sun Q."/>
        </authorList>
    </citation>
    <scope>NUCLEOTIDE SEQUENCE [LARGE SCALE GENOMIC DNA]</scope>
    <source>
        <strain evidence="1 2">NSJ-6</strain>
    </source>
</reference>
<evidence type="ECO:0000313" key="2">
    <source>
        <dbReference type="Proteomes" id="UP000596929"/>
    </source>
</evidence>
<dbReference type="EMBL" id="JACOOO010000040">
    <property type="protein sequence ID" value="MBC5630494.1"/>
    <property type="molecule type" value="Genomic_DNA"/>
</dbReference>
<name>A0ABR7DGF4_9CLOT</name>
<gene>
    <name evidence="1" type="ORF">H8S20_16675</name>
</gene>
<comment type="caution">
    <text evidence="1">The sequence shown here is derived from an EMBL/GenBank/DDBJ whole genome shotgun (WGS) entry which is preliminary data.</text>
</comment>
<protein>
    <submittedName>
        <fullName evidence="1">Uncharacterized protein</fullName>
    </submittedName>
</protein>